<dbReference type="InterPro" id="IPR024654">
    <property type="entry name" value="Calcineurin-like_PHP_lpxH"/>
</dbReference>
<dbReference type="EMBL" id="BOVK01000014">
    <property type="protein sequence ID" value="GIQ68276.1"/>
    <property type="molecule type" value="Genomic_DNA"/>
</dbReference>
<dbReference type="GO" id="GO:0016791">
    <property type="term" value="F:phosphatase activity"/>
    <property type="evidence" value="ECO:0007669"/>
    <property type="project" value="TreeGrafter"/>
</dbReference>
<dbReference type="SUPFAM" id="SSF56300">
    <property type="entry name" value="Metallo-dependent phosphatases"/>
    <property type="match status" value="1"/>
</dbReference>
<organism evidence="3 4">
    <name type="scientific">Xylanibacillus composti</name>
    <dbReference type="NCBI Taxonomy" id="1572762"/>
    <lineage>
        <taxon>Bacteria</taxon>
        <taxon>Bacillati</taxon>
        <taxon>Bacillota</taxon>
        <taxon>Bacilli</taxon>
        <taxon>Bacillales</taxon>
        <taxon>Paenibacillaceae</taxon>
        <taxon>Xylanibacillus</taxon>
    </lineage>
</organism>
<keyword evidence="4" id="KW-1185">Reference proteome</keyword>
<dbReference type="PANTHER" id="PTHR42850">
    <property type="entry name" value="METALLOPHOSPHOESTERASE"/>
    <property type="match status" value="1"/>
</dbReference>
<name>A0A8J4H2J3_9BACL</name>
<dbReference type="InterPro" id="IPR029052">
    <property type="entry name" value="Metallo-depent_PP-like"/>
</dbReference>
<evidence type="ECO:0000313" key="4">
    <source>
        <dbReference type="Proteomes" id="UP000677918"/>
    </source>
</evidence>
<evidence type="ECO:0000313" key="3">
    <source>
        <dbReference type="EMBL" id="GIQ68276.1"/>
    </source>
</evidence>
<evidence type="ECO:0000259" key="2">
    <source>
        <dbReference type="Pfam" id="PF12850"/>
    </source>
</evidence>
<sequence>MDRIAIIADIHGNIPALDAVLADIAGRSVDRIYCLGDLVGKGPQPELAVDRIRELCDIVVRGNWDESIGLQKERPHAIWQQARLGEERMRYLRELPFSFDFLMSGRRIRLLHASPQSLYHRVQPWDDISLRAAMFANTEWTAEPEQEPDVVGYGDIHHAYMQHLQHKLLFNTGSVGNPLDMPEPSYVIMEGLLEQRQRSALSIQFIRVPYDIEEAVRLAEQSDMPESAPYVIELRTAVYRGMHQGNRPSG</sequence>
<dbReference type="Gene3D" id="3.60.21.10">
    <property type="match status" value="1"/>
</dbReference>
<dbReference type="AlphaFoldDB" id="A0A8J4H2J3"/>
<reference evidence="3" key="1">
    <citation type="submission" date="2021-04" db="EMBL/GenBank/DDBJ databases">
        <title>Draft genome sequence of Xylanibacillus composti strain K13.</title>
        <authorList>
            <person name="Uke A."/>
            <person name="Chhe C."/>
            <person name="Baramee S."/>
            <person name="Kosugi A."/>
        </authorList>
    </citation>
    <scope>NUCLEOTIDE SEQUENCE</scope>
    <source>
        <strain evidence="3">K13</strain>
    </source>
</reference>
<dbReference type="PIRSF" id="PIRSF000883">
    <property type="entry name" value="Pesterase_MJ0912"/>
    <property type="match status" value="1"/>
</dbReference>
<dbReference type="Proteomes" id="UP000677918">
    <property type="component" value="Unassembled WGS sequence"/>
</dbReference>
<dbReference type="PANTHER" id="PTHR42850:SF2">
    <property type="entry name" value="BLL5683 PROTEIN"/>
    <property type="match status" value="1"/>
</dbReference>
<dbReference type="InterPro" id="IPR011152">
    <property type="entry name" value="Pesterase_MJ0912"/>
</dbReference>
<gene>
    <name evidence="3" type="primary">prpA</name>
    <name evidence="3" type="ORF">XYCOK13_11000</name>
</gene>
<comment type="similarity">
    <text evidence="1">Belongs to the metallophosphoesterase superfamily. YfcE family.</text>
</comment>
<dbReference type="GO" id="GO:0005737">
    <property type="term" value="C:cytoplasm"/>
    <property type="evidence" value="ECO:0007669"/>
    <property type="project" value="TreeGrafter"/>
</dbReference>
<feature type="domain" description="Calcineurin-like phosphoesterase" evidence="2">
    <location>
        <begin position="3"/>
        <end position="190"/>
    </location>
</feature>
<comment type="caution">
    <text evidence="3">The sequence shown here is derived from an EMBL/GenBank/DDBJ whole genome shotgun (WGS) entry which is preliminary data.</text>
</comment>
<dbReference type="RefSeq" id="WP_213410887.1">
    <property type="nucleotide sequence ID" value="NZ_BOVK01000014.1"/>
</dbReference>
<evidence type="ECO:0000256" key="1">
    <source>
        <dbReference type="ARBA" id="ARBA00008950"/>
    </source>
</evidence>
<dbReference type="InterPro" id="IPR050126">
    <property type="entry name" value="Ap4A_hydrolase"/>
</dbReference>
<proteinExistence type="inferred from homology"/>
<protein>
    <submittedName>
        <fullName evidence="3">Serine/threonine protein phosphatase</fullName>
    </submittedName>
</protein>
<accession>A0A8J4H2J3</accession>
<dbReference type="Pfam" id="PF12850">
    <property type="entry name" value="Metallophos_2"/>
    <property type="match status" value="1"/>
</dbReference>